<dbReference type="Proteomes" id="UP000185337">
    <property type="component" value="Segment"/>
</dbReference>
<dbReference type="Proteomes" id="UP000185335">
    <property type="component" value="Segment"/>
</dbReference>
<dbReference type="EMBL" id="KJ019043">
    <property type="protein sequence ID" value="AIX17873.1"/>
    <property type="molecule type" value="Genomic_DNA"/>
</dbReference>
<evidence type="ECO:0000313" key="4">
    <source>
        <dbReference type="Proteomes" id="UP000185337"/>
    </source>
</evidence>
<sequence>MARNSKILRYPIKPPVADVSGADDVESPTEFIDYLSLRRYQIDYSDKATSYYGQNLPGNNVKKSYGSDTRVYLALPNSIETAYQPQYSQVDLGVGGIAAAGLVGTSGGLDSIVNTVTDFAGSAGNEFVSSAIAGAANNVSQMLGLAGNLDANSLQSLTTGKVFNPFQEQIFKNMQFRTHSFNFKLFARSAAEAAEIYDIIQWIKIGAVPKIGAANSSGLGKADLSSFESQLAGSDSFKKATNARFFEVPDKFEISYKRMQPDKGSGRNGLFLHHRIKDSVCAGIKVNFTPDGSYNAFRSFKSSGNLVDRNDFGQIHVPSVTLSLQFIETSIITLDDVLEGF</sequence>
<dbReference type="OrthoDB" id="18616at10239"/>
<reference evidence="3 4" key="1">
    <citation type="submission" date="2013-12" db="EMBL/GenBank/DDBJ databases">
        <title>Ecological redundancy of diverse viral populations within a natural community.</title>
        <authorList>
            <person name="Gregory A.C."/>
            <person name="LaButti K."/>
            <person name="Copeland A."/>
            <person name="Woyke T."/>
            <person name="Sullivan M.B."/>
        </authorList>
    </citation>
    <scope>NUCLEOTIDE SEQUENCE [LARGE SCALE GENOMIC DNA]</scope>
    <source>
        <strain evidence="1">Syn7803C61</strain>
        <strain evidence="2">Syn7803C68</strain>
    </source>
</reference>
<keyword evidence="3" id="KW-1185">Reference proteome</keyword>
<dbReference type="RefSeq" id="YP_009140572.1">
    <property type="nucleotide sequence ID" value="NC_027130.1"/>
</dbReference>
<evidence type="ECO:0000313" key="2">
    <source>
        <dbReference type="EMBL" id="AIX17873.1"/>
    </source>
</evidence>
<protein>
    <submittedName>
        <fullName evidence="2">Baseplate tail tube cap protein</fullName>
    </submittedName>
</protein>
<name>A0A0E3ETX1_9CAUD</name>
<proteinExistence type="predicted"/>
<dbReference type="KEGG" id="vg:24405148"/>
<gene>
    <name evidence="1" type="ORF">Syn7803C61_5</name>
    <name evidence="2" type="ORF">Syn7803C68_5</name>
</gene>
<evidence type="ECO:0000313" key="1">
    <source>
        <dbReference type="EMBL" id="AIX17227.1"/>
    </source>
</evidence>
<evidence type="ECO:0000313" key="3">
    <source>
        <dbReference type="Proteomes" id="UP000185335"/>
    </source>
</evidence>
<organism evidence="2 4">
    <name type="scientific">Synechococcus phage ACG-2014b</name>
    <dbReference type="NCBI Taxonomy" id="1493508"/>
    <lineage>
        <taxon>Viruses</taxon>
        <taxon>Duplodnaviria</taxon>
        <taxon>Heunggongvirae</taxon>
        <taxon>Uroviricota</taxon>
        <taxon>Caudoviricetes</taxon>
        <taxon>Pantevenvirales</taxon>
        <taxon>Kyanoviridae</taxon>
        <taxon>Nereusvirus</taxon>
        <taxon>Nereusvirus tusconc4</taxon>
    </lineage>
</organism>
<dbReference type="EMBL" id="KJ019040">
    <property type="protein sequence ID" value="AIX17227.1"/>
    <property type="molecule type" value="Genomic_DNA"/>
</dbReference>
<accession>A0A0E3ETX1</accession>